<evidence type="ECO:0000256" key="1">
    <source>
        <dbReference type="SAM" id="MobiDB-lite"/>
    </source>
</evidence>
<sequence>MIEADAGAPSPRAAAKHLLSAAPGGRRAPAATPNSSGVDGSGTGERAWDPYAPVAGMELWLPLRFEQQPAAAARVGAALEIFGFLRERGVAVRDDAALAAALQALRLCRHGEDARASGILPRLVGAALALGITPGPRTLRALLKICADLDARAALGPFASAASPAASVAGVTLQDALARARLLLADARGGGGGRSVEGCGGAAAGWEGSGGAGIGEEWRWDGAGEAEQLAAALLRTLAFQATFGGGGGGGSSGGGAGGALGALHGEAAAAQAGEQQLEAVAE</sequence>
<feature type="compositionally biased region" description="Low complexity" evidence="1">
    <location>
        <begin position="22"/>
        <end position="31"/>
    </location>
</feature>
<accession>A0A0D2KDM0</accession>
<evidence type="ECO:0000313" key="3">
    <source>
        <dbReference type="Proteomes" id="UP000054498"/>
    </source>
</evidence>
<reference evidence="2 3" key="1">
    <citation type="journal article" date="2013" name="BMC Genomics">
        <title>Reconstruction of the lipid metabolism for the microalga Monoraphidium neglectum from its genome sequence reveals characteristics suitable for biofuel production.</title>
        <authorList>
            <person name="Bogen C."/>
            <person name="Al-Dilaimi A."/>
            <person name="Albersmeier A."/>
            <person name="Wichmann J."/>
            <person name="Grundmann M."/>
            <person name="Rupp O."/>
            <person name="Lauersen K.J."/>
            <person name="Blifernez-Klassen O."/>
            <person name="Kalinowski J."/>
            <person name="Goesmann A."/>
            <person name="Mussgnug J.H."/>
            <person name="Kruse O."/>
        </authorList>
    </citation>
    <scope>NUCLEOTIDE SEQUENCE [LARGE SCALE GENOMIC DNA]</scope>
    <source>
        <strain evidence="2 3">SAG 48.87</strain>
    </source>
</reference>
<feature type="region of interest" description="Disordered" evidence="1">
    <location>
        <begin position="22"/>
        <end position="45"/>
    </location>
</feature>
<proteinExistence type="predicted"/>
<evidence type="ECO:0000313" key="2">
    <source>
        <dbReference type="EMBL" id="KIY93933.1"/>
    </source>
</evidence>
<dbReference type="EMBL" id="KK104427">
    <property type="protein sequence ID" value="KIY93933.1"/>
    <property type="molecule type" value="Genomic_DNA"/>
</dbReference>
<dbReference type="GeneID" id="25731550"/>
<protein>
    <submittedName>
        <fullName evidence="2">Uncharacterized protein</fullName>
    </submittedName>
</protein>
<dbReference type="Proteomes" id="UP000054498">
    <property type="component" value="Unassembled WGS sequence"/>
</dbReference>
<dbReference type="RefSeq" id="XP_013892953.1">
    <property type="nucleotide sequence ID" value="XM_014037499.1"/>
</dbReference>
<gene>
    <name evidence="2" type="ORF">MNEG_14029</name>
</gene>
<name>A0A0D2KDM0_9CHLO</name>
<dbReference type="AlphaFoldDB" id="A0A0D2KDM0"/>
<keyword evidence="3" id="KW-1185">Reference proteome</keyword>
<dbReference type="OrthoDB" id="10674770at2759"/>
<organism evidence="2 3">
    <name type="scientific">Monoraphidium neglectum</name>
    <dbReference type="NCBI Taxonomy" id="145388"/>
    <lineage>
        <taxon>Eukaryota</taxon>
        <taxon>Viridiplantae</taxon>
        <taxon>Chlorophyta</taxon>
        <taxon>core chlorophytes</taxon>
        <taxon>Chlorophyceae</taxon>
        <taxon>CS clade</taxon>
        <taxon>Sphaeropleales</taxon>
        <taxon>Selenastraceae</taxon>
        <taxon>Monoraphidium</taxon>
    </lineage>
</organism>
<dbReference type="KEGG" id="mng:MNEG_14029"/>